<protein>
    <submittedName>
        <fullName evidence="2">Uncharacterized protein</fullName>
    </submittedName>
</protein>
<organism evidence="2 3">
    <name type="scientific">Golovinomyces cichoracearum</name>
    <dbReference type="NCBI Taxonomy" id="62708"/>
    <lineage>
        <taxon>Eukaryota</taxon>
        <taxon>Fungi</taxon>
        <taxon>Dikarya</taxon>
        <taxon>Ascomycota</taxon>
        <taxon>Pezizomycotina</taxon>
        <taxon>Leotiomycetes</taxon>
        <taxon>Erysiphales</taxon>
        <taxon>Erysiphaceae</taxon>
        <taxon>Golovinomyces</taxon>
    </lineage>
</organism>
<comment type="caution">
    <text evidence="2">The sequence shown here is derived from an EMBL/GenBank/DDBJ whole genome shotgun (WGS) entry which is preliminary data.</text>
</comment>
<evidence type="ECO:0000313" key="2">
    <source>
        <dbReference type="EMBL" id="RKF64222.1"/>
    </source>
</evidence>
<feature type="compositionally biased region" description="Polar residues" evidence="1">
    <location>
        <begin position="72"/>
        <end position="82"/>
    </location>
</feature>
<feature type="non-terminal residue" evidence="2">
    <location>
        <position position="97"/>
    </location>
</feature>
<reference evidence="2 3" key="1">
    <citation type="journal article" date="2018" name="BMC Genomics">
        <title>Comparative genome analyses reveal sequence features reflecting distinct modes of host-adaptation between dicot and monocot powdery mildew.</title>
        <authorList>
            <person name="Wu Y."/>
            <person name="Ma X."/>
            <person name="Pan Z."/>
            <person name="Kale S.D."/>
            <person name="Song Y."/>
            <person name="King H."/>
            <person name="Zhang Q."/>
            <person name="Presley C."/>
            <person name="Deng X."/>
            <person name="Wei C.I."/>
            <person name="Xiao S."/>
        </authorList>
    </citation>
    <scope>NUCLEOTIDE SEQUENCE [LARGE SCALE GENOMIC DNA]</scope>
    <source>
        <strain evidence="2">UMSG3</strain>
    </source>
</reference>
<evidence type="ECO:0000256" key="1">
    <source>
        <dbReference type="SAM" id="MobiDB-lite"/>
    </source>
</evidence>
<feature type="region of interest" description="Disordered" evidence="1">
    <location>
        <begin position="72"/>
        <end position="97"/>
    </location>
</feature>
<accession>A0A420I3J5</accession>
<sequence length="97" mass="10904">IWTPSRNVVISTRDATFDPTQGYSPTIPPPIDDDNYLIPTQDEVSLQDSELSILPKNVEAELKTSKGNNEFTNVSCLLTPKNNFEPERQPTKEKQEA</sequence>
<dbReference type="EMBL" id="MCBQ01013386">
    <property type="protein sequence ID" value="RKF64222.1"/>
    <property type="molecule type" value="Genomic_DNA"/>
</dbReference>
<gene>
    <name evidence="2" type="ORF">GcM3_133035</name>
</gene>
<dbReference type="AlphaFoldDB" id="A0A420I3J5"/>
<dbReference type="Proteomes" id="UP000283383">
    <property type="component" value="Unassembled WGS sequence"/>
</dbReference>
<keyword evidence="3" id="KW-1185">Reference proteome</keyword>
<name>A0A420I3J5_9PEZI</name>
<proteinExistence type="predicted"/>
<feature type="non-terminal residue" evidence="2">
    <location>
        <position position="1"/>
    </location>
</feature>
<evidence type="ECO:0000313" key="3">
    <source>
        <dbReference type="Proteomes" id="UP000283383"/>
    </source>
</evidence>
<feature type="compositionally biased region" description="Basic and acidic residues" evidence="1">
    <location>
        <begin position="84"/>
        <end position="97"/>
    </location>
</feature>